<feature type="compositionally biased region" description="Polar residues" evidence="1">
    <location>
        <begin position="142"/>
        <end position="164"/>
    </location>
</feature>
<accession>A0A9K3KGQ5</accession>
<organism evidence="2 3">
    <name type="scientific">Nitzschia inconspicua</name>
    <dbReference type="NCBI Taxonomy" id="303405"/>
    <lineage>
        <taxon>Eukaryota</taxon>
        <taxon>Sar</taxon>
        <taxon>Stramenopiles</taxon>
        <taxon>Ochrophyta</taxon>
        <taxon>Bacillariophyta</taxon>
        <taxon>Bacillariophyceae</taxon>
        <taxon>Bacillariophycidae</taxon>
        <taxon>Bacillariales</taxon>
        <taxon>Bacillariaceae</taxon>
        <taxon>Nitzschia</taxon>
    </lineage>
</organism>
<gene>
    <name evidence="2" type="ORF">IV203_021212</name>
</gene>
<comment type="caution">
    <text evidence="2">The sequence shown here is derived from an EMBL/GenBank/DDBJ whole genome shotgun (WGS) entry which is preliminary data.</text>
</comment>
<dbReference type="AlphaFoldDB" id="A0A9K3KGQ5"/>
<feature type="region of interest" description="Disordered" evidence="1">
    <location>
        <begin position="99"/>
        <end position="118"/>
    </location>
</feature>
<reference evidence="2" key="1">
    <citation type="journal article" date="2021" name="Sci. Rep.">
        <title>Diploid genomic architecture of Nitzschia inconspicua, an elite biomass production diatom.</title>
        <authorList>
            <person name="Oliver A."/>
            <person name="Podell S."/>
            <person name="Pinowska A."/>
            <person name="Traller J.C."/>
            <person name="Smith S.R."/>
            <person name="McClure R."/>
            <person name="Beliaev A."/>
            <person name="Bohutskyi P."/>
            <person name="Hill E.A."/>
            <person name="Rabines A."/>
            <person name="Zheng H."/>
            <person name="Allen L.Z."/>
            <person name="Kuo A."/>
            <person name="Grigoriev I.V."/>
            <person name="Allen A.E."/>
            <person name="Hazlebeck D."/>
            <person name="Allen E.E."/>
        </authorList>
    </citation>
    <scope>NUCLEOTIDE SEQUENCE</scope>
    <source>
        <strain evidence="2">Hildebrandi</strain>
    </source>
</reference>
<proteinExistence type="predicted"/>
<keyword evidence="3" id="KW-1185">Reference proteome</keyword>
<name>A0A9K3KGQ5_9STRA</name>
<dbReference type="Proteomes" id="UP000693970">
    <property type="component" value="Unassembled WGS sequence"/>
</dbReference>
<sequence>MKTTKIVAIADTAGTASSSGSKKSILLRNLGKNDVVFGTKGNGRNEVFLQLLEEYAELYVKSSKFEKMGLIQQLIQDWNGNFYFLNPKTNELGLARENVKKRGSDSSEQKSPVSTSSKLYTSVRRMMNYVVAKNNYQYVQSMPSSSSTVTRETQQRPVAQQNNVARKRSFSPLPVKSSKRKAVSTSEPTSKKYKNKTKISKTKAPVMTDAPPVASVTVHQNTRMDTLSPIPTMVGGKQQRAPMLVTPEPSPRTFQDILRDQAEKNLVVKGAFPIPSTSSGRMIDLPSNFAAKPLAANLVRPALASRKLTPPPSFKKVLDHKYVHRLEDTAIHTLVSLSTASWTSEQDDIEEDGLFY</sequence>
<feature type="region of interest" description="Disordered" evidence="1">
    <location>
        <begin position="142"/>
        <end position="203"/>
    </location>
</feature>
<protein>
    <submittedName>
        <fullName evidence="2">Uncharacterized protein</fullName>
    </submittedName>
</protein>
<feature type="compositionally biased region" description="Basic and acidic residues" evidence="1">
    <location>
        <begin position="99"/>
        <end position="108"/>
    </location>
</feature>
<dbReference type="EMBL" id="JAGRRH010000024">
    <property type="protein sequence ID" value="KAG7343267.1"/>
    <property type="molecule type" value="Genomic_DNA"/>
</dbReference>
<dbReference type="OrthoDB" id="47411at2759"/>
<feature type="compositionally biased region" description="Basic residues" evidence="1">
    <location>
        <begin position="191"/>
        <end position="201"/>
    </location>
</feature>
<reference evidence="2" key="2">
    <citation type="submission" date="2021-04" db="EMBL/GenBank/DDBJ databases">
        <authorList>
            <person name="Podell S."/>
        </authorList>
    </citation>
    <scope>NUCLEOTIDE SEQUENCE</scope>
    <source>
        <strain evidence="2">Hildebrandi</strain>
    </source>
</reference>
<evidence type="ECO:0000313" key="2">
    <source>
        <dbReference type="EMBL" id="KAG7343267.1"/>
    </source>
</evidence>
<evidence type="ECO:0000256" key="1">
    <source>
        <dbReference type="SAM" id="MobiDB-lite"/>
    </source>
</evidence>
<evidence type="ECO:0000313" key="3">
    <source>
        <dbReference type="Proteomes" id="UP000693970"/>
    </source>
</evidence>
<feature type="compositionally biased region" description="Polar residues" evidence="1">
    <location>
        <begin position="109"/>
        <end position="118"/>
    </location>
</feature>